<evidence type="ECO:0000313" key="2">
    <source>
        <dbReference type="EMBL" id="AAZ58019.1"/>
    </source>
</evidence>
<gene>
    <name evidence="2" type="ordered locus">PMN2A_0528</name>
</gene>
<feature type="signal peptide" evidence="1">
    <location>
        <begin position="1"/>
        <end position="21"/>
    </location>
</feature>
<dbReference type="EMBL" id="CP000095">
    <property type="protein sequence ID" value="AAZ58019.1"/>
    <property type="molecule type" value="Genomic_DNA"/>
</dbReference>
<evidence type="ECO:0000313" key="3">
    <source>
        <dbReference type="Proteomes" id="UP000002535"/>
    </source>
</evidence>
<dbReference type="AlphaFoldDB" id="Q46KF9"/>
<dbReference type="RefSeq" id="WP_011294625.1">
    <property type="nucleotide sequence ID" value="NC_007335.2"/>
</dbReference>
<keyword evidence="3" id="KW-1185">Reference proteome</keyword>
<accession>Q46KF9</accession>
<sequence>MKHYLLFFTSALFFTAMNAQAESFWLILQNSTYGIEKIEMKNMSQCEEQGKEYKKSSGIPRYLCLIGK</sequence>
<feature type="chain" id="PRO_5004232392" evidence="1">
    <location>
        <begin position="22"/>
        <end position="68"/>
    </location>
</feature>
<organism evidence="2 3">
    <name type="scientific">Prochlorococcus marinus (strain NATL2A)</name>
    <dbReference type="NCBI Taxonomy" id="59920"/>
    <lineage>
        <taxon>Bacteria</taxon>
        <taxon>Bacillati</taxon>
        <taxon>Cyanobacteriota</taxon>
        <taxon>Cyanophyceae</taxon>
        <taxon>Synechococcales</taxon>
        <taxon>Prochlorococcaceae</taxon>
        <taxon>Prochlorococcus</taxon>
    </lineage>
</organism>
<keyword evidence="1" id="KW-0732">Signal</keyword>
<dbReference type="OrthoDB" id="9889451at2"/>
<dbReference type="Proteomes" id="UP000002535">
    <property type="component" value="Chromosome"/>
</dbReference>
<proteinExistence type="predicted"/>
<reference evidence="2 3" key="1">
    <citation type="journal article" date="2007" name="PLoS Genet.">
        <title>Patterns and implications of gene gain and loss in the evolution of Prochlorococcus.</title>
        <authorList>
            <person name="Kettler G.C."/>
            <person name="Martiny A.C."/>
            <person name="Huang K."/>
            <person name="Zucker J."/>
            <person name="Coleman M.L."/>
            <person name="Rodrigue S."/>
            <person name="Chen F."/>
            <person name="Lapidus A."/>
            <person name="Ferriera S."/>
            <person name="Johnson J."/>
            <person name="Steglich C."/>
            <person name="Church G.M."/>
            <person name="Richardson P."/>
            <person name="Chisholm S.W."/>
        </authorList>
    </citation>
    <scope>NUCLEOTIDE SEQUENCE [LARGE SCALE GENOMIC DNA]</scope>
    <source>
        <strain evidence="2 3">NATL2A</strain>
    </source>
</reference>
<dbReference type="KEGG" id="pmn:PMN2A_0528"/>
<protein>
    <submittedName>
        <fullName evidence="2">Uncharacterized protein</fullName>
    </submittedName>
</protein>
<evidence type="ECO:0000256" key="1">
    <source>
        <dbReference type="SAM" id="SignalP"/>
    </source>
</evidence>
<name>Q46KF9_PROMT</name>
<dbReference type="HOGENOM" id="CLU_204622_0_0_3"/>